<feature type="transmembrane region" description="Helical" evidence="16">
    <location>
        <begin position="542"/>
        <end position="567"/>
    </location>
</feature>
<feature type="transmembrane region" description="Helical" evidence="16">
    <location>
        <begin position="500"/>
        <end position="522"/>
    </location>
</feature>
<feature type="compositionally biased region" description="Polar residues" evidence="15">
    <location>
        <begin position="753"/>
        <end position="768"/>
    </location>
</feature>
<dbReference type="Proteomes" id="UP000694941">
    <property type="component" value="Unplaced"/>
</dbReference>
<dbReference type="AlphaFoldDB" id="Q8IS32"/>
<keyword evidence="9" id="KW-0800">Toxin</keyword>
<evidence type="ECO:0000256" key="2">
    <source>
        <dbReference type="ARBA" id="ARBA00004175"/>
    </source>
</evidence>
<evidence type="ECO:0000259" key="17">
    <source>
        <dbReference type="SMART" id="SM01420"/>
    </source>
</evidence>
<dbReference type="KEGG" id="lpol:106464597"/>
<feature type="region of interest" description="Disordered" evidence="15">
    <location>
        <begin position="744"/>
        <end position="768"/>
    </location>
</feature>
<dbReference type="Pfam" id="PF12796">
    <property type="entry name" value="Ank_2"/>
    <property type="match status" value="1"/>
</dbReference>
<keyword evidence="10" id="KW-0040">ANK repeat</keyword>
<dbReference type="GO" id="GO:0005886">
    <property type="term" value="C:plasma membrane"/>
    <property type="evidence" value="ECO:0007669"/>
    <property type="project" value="TreeGrafter"/>
</dbReference>
<keyword evidence="5" id="KW-1052">Target cell membrane</keyword>
<dbReference type="PRINTS" id="PR01097">
    <property type="entry name" value="TRNSRECEPTRP"/>
</dbReference>
<dbReference type="InterPro" id="IPR002153">
    <property type="entry name" value="TRPC_channel"/>
</dbReference>
<dbReference type="GO" id="GO:0006887">
    <property type="term" value="P:exocytosis"/>
    <property type="evidence" value="ECO:0007669"/>
    <property type="project" value="UniProtKB-KW"/>
</dbReference>
<feature type="domain" description="Transient receptor ion channel" evidence="17">
    <location>
        <begin position="188"/>
        <end position="250"/>
    </location>
</feature>
<dbReference type="GO" id="GO:0007338">
    <property type="term" value="P:single fertilization"/>
    <property type="evidence" value="ECO:0007669"/>
    <property type="project" value="TreeGrafter"/>
</dbReference>
<feature type="transmembrane region" description="Helical" evidence="16">
    <location>
        <begin position="456"/>
        <end position="479"/>
    </location>
</feature>
<evidence type="ECO:0000256" key="6">
    <source>
        <dbReference type="ARBA" id="ARBA00022692"/>
    </source>
</evidence>
<dbReference type="RefSeq" id="NP_001301020.1">
    <property type="nucleotide sequence ID" value="NM_001314091.1"/>
</dbReference>
<feature type="transmembrane region" description="Helical" evidence="16">
    <location>
        <begin position="629"/>
        <end position="654"/>
    </location>
</feature>
<keyword evidence="12 16" id="KW-0472">Membrane</keyword>
<dbReference type="GO" id="GO:0015279">
    <property type="term" value="F:store-operated calcium channel activity"/>
    <property type="evidence" value="ECO:0007669"/>
    <property type="project" value="TreeGrafter"/>
</dbReference>
<keyword evidence="13" id="KW-1053">Target membrane</keyword>
<evidence type="ECO:0000256" key="10">
    <source>
        <dbReference type="ARBA" id="ARBA00023043"/>
    </source>
</evidence>
<evidence type="ECO:0000256" key="9">
    <source>
        <dbReference type="ARBA" id="ARBA00023028"/>
    </source>
</evidence>
<dbReference type="Pfam" id="PF08344">
    <property type="entry name" value="TRP_2"/>
    <property type="match status" value="1"/>
</dbReference>
<dbReference type="OrthoDB" id="2373987at2759"/>
<reference evidence="20" key="2">
    <citation type="submission" date="2025-05" db="UniProtKB">
        <authorList>
            <consortium name="RefSeq"/>
        </authorList>
    </citation>
    <scope>IDENTIFICATION</scope>
</reference>
<organism evidence="18">
    <name type="scientific">Limulus polyphemus</name>
    <name type="common">Atlantic horseshoe crab</name>
    <dbReference type="NCBI Taxonomy" id="6850"/>
    <lineage>
        <taxon>Eukaryota</taxon>
        <taxon>Metazoa</taxon>
        <taxon>Ecdysozoa</taxon>
        <taxon>Arthropoda</taxon>
        <taxon>Chelicerata</taxon>
        <taxon>Merostomata</taxon>
        <taxon>Xiphosura</taxon>
        <taxon>Limulidae</taxon>
        <taxon>Limulus</taxon>
    </lineage>
</organism>
<accession>Q8IS32</accession>
<evidence type="ECO:0000313" key="18">
    <source>
        <dbReference type="EMBL" id="AAN38981.1"/>
    </source>
</evidence>
<reference evidence="18" key="1">
    <citation type="journal article" date="2004" name="J. Neurochem.">
        <title>Variants of TRP ion channel mRNA present in horseshoe crab ventral eye and brain.</title>
        <authorList>
            <person name="Bandyopadhyay B.C."/>
            <person name="Payne R."/>
        </authorList>
    </citation>
    <scope>NUCLEOTIDE SEQUENCE</scope>
</reference>
<dbReference type="SMART" id="SM01420">
    <property type="entry name" value="TRP_2"/>
    <property type="match status" value="1"/>
</dbReference>
<dbReference type="GeneID" id="106464597"/>
<evidence type="ECO:0000256" key="13">
    <source>
        <dbReference type="ARBA" id="ARBA00023298"/>
    </source>
</evidence>
<keyword evidence="4" id="KW-0268">Exocytosis</keyword>
<name>Q8IS32_LIMPO</name>
<keyword evidence="19" id="KW-1185">Reference proteome</keyword>
<evidence type="ECO:0000256" key="12">
    <source>
        <dbReference type="ARBA" id="ARBA00023136"/>
    </source>
</evidence>
<keyword evidence="6 16" id="KW-0812">Transmembrane</keyword>
<evidence type="ECO:0000256" key="4">
    <source>
        <dbReference type="ARBA" id="ARBA00022483"/>
    </source>
</evidence>
<evidence type="ECO:0000256" key="15">
    <source>
        <dbReference type="SAM" id="MobiDB-lite"/>
    </source>
</evidence>
<evidence type="ECO:0000256" key="11">
    <source>
        <dbReference type="ARBA" id="ARBA00023065"/>
    </source>
</evidence>
<proteinExistence type="evidence at transcript level"/>
<keyword evidence="9" id="KW-0528">Neurotoxin</keyword>
<dbReference type="FunFam" id="1.10.287.70:FF:000266">
    <property type="entry name" value="Transient receptor potential cation channel subfamily c member 1"/>
    <property type="match status" value="1"/>
</dbReference>
<dbReference type="NCBIfam" id="TIGR00870">
    <property type="entry name" value="trp"/>
    <property type="match status" value="1"/>
</dbReference>
<evidence type="ECO:0000256" key="14">
    <source>
        <dbReference type="ARBA" id="ARBA00023303"/>
    </source>
</evidence>
<evidence type="ECO:0000256" key="7">
    <source>
        <dbReference type="ARBA" id="ARBA00022737"/>
    </source>
</evidence>
<feature type="transmembrane region" description="Helical" evidence="16">
    <location>
        <begin position="421"/>
        <end position="436"/>
    </location>
</feature>
<evidence type="ECO:0000313" key="19">
    <source>
        <dbReference type="Proteomes" id="UP000694941"/>
    </source>
</evidence>
<dbReference type="InterPro" id="IPR036770">
    <property type="entry name" value="Ankyrin_rpt-contain_sf"/>
</dbReference>
<evidence type="ECO:0000256" key="3">
    <source>
        <dbReference type="ARBA" id="ARBA00022448"/>
    </source>
</evidence>
<dbReference type="SUPFAM" id="SSF48403">
    <property type="entry name" value="Ankyrin repeat"/>
    <property type="match status" value="1"/>
</dbReference>
<gene>
    <name evidence="18 20" type="primary">trpc-1</name>
    <name evidence="20" type="synonym">LOC106464597</name>
</gene>
<dbReference type="CTD" id="106464597"/>
<keyword evidence="14" id="KW-0407">Ion channel</keyword>
<dbReference type="InterPro" id="IPR013555">
    <property type="entry name" value="TRP_dom"/>
</dbReference>
<keyword evidence="7" id="KW-0677">Repeat</keyword>
<evidence type="ECO:0000313" key="20">
    <source>
        <dbReference type="RefSeq" id="NP_001301020.1"/>
    </source>
</evidence>
<sequence>MDSSHGSMMTKSLGRNKKVSIKKKHIPIPLGPLKDNQTMDPKERTFLEAAERGDKHTIIRCLQPPNPVNVNCTNILGRSAIQIAVDNENVEIVELLLMQDMVKIGDALLHAIREGVYKIVEMLINHPSITAGMLSNDWAKSRQQGEESSDYSPDISPVILAAHCNQFEILQLLLSRGAMIETPHSLSCCCQKCEEGIHTDSLRYSLRKIHTYRALASPAWISLTSDDPILTAFKLSWELEHLAMRENEFKEIYLELSNQCKCYSCDLLDLCRSTEEVIAVLNKQSDSDSEDDEDEENSDKLTLARLKLALKYEQKQFIAHPNCQQLLTSIWYEGLPVWRRWNGVMKIFMCFGLITCMPLIALYYLTFPMSKLGRVVRSPFMKFIYHSASFGFFLLLLVLASTRLEGSERSKQNIRGPPPSMIEWLVFFWVTGMVWAECKQLWEEGIKAYVRQWWNWLDFIMLSLFLTAFSLRAMSFFLIQSEQYGPRILERARWPNNDPTLIAEGVFAMANVFSFARIIYLFQTNPHLGPLQISLGCMIIDIAKFLFIFFLVLTSFACGLNQLYWYYDTDSEICDTKVIGGENVTVNCQRNTDAFITIDSSYTTLLWSLFGVIPIKDLKAREDQAFTKWVGQALLGAYMIMAMTVMINMLIAMMSRSFQDIEDHADREWKFARSKLWMGYFDEGSTLPPPFNIIISPKSILYFIRGLKHLCVTMFGKASLRRQSTRNTKAGIKHEHPTVAYIGDPDEKKYSKDSPSLNGSTMQVVPTSNGSSVNYQEVMKRLVSRYIHQTKKQLRQDGVNEDDLLEIKQDISSLRYELREDRKREAARNSCQIESIKRDIIRSLRGNQAWSNSQGVIQPSPESNQDLQFGLSYYELENLKREIVSSLREEIRGVLREVTQTRAPSIGPNMNSDLYQTHLYTQL</sequence>
<keyword evidence="8 16" id="KW-1133">Transmembrane helix</keyword>
<dbReference type="GO" id="GO:0034703">
    <property type="term" value="C:cation channel complex"/>
    <property type="evidence" value="ECO:0007669"/>
    <property type="project" value="TreeGrafter"/>
</dbReference>
<evidence type="ECO:0000256" key="8">
    <source>
        <dbReference type="ARBA" id="ARBA00022989"/>
    </source>
</evidence>
<evidence type="ECO:0000256" key="1">
    <source>
        <dbReference type="ARBA" id="ARBA00004141"/>
    </source>
</evidence>
<evidence type="ECO:0000256" key="16">
    <source>
        <dbReference type="SAM" id="Phobius"/>
    </source>
</evidence>
<dbReference type="Gene3D" id="1.25.40.20">
    <property type="entry name" value="Ankyrin repeat-containing domain"/>
    <property type="match status" value="1"/>
</dbReference>
<dbReference type="Pfam" id="PF00520">
    <property type="entry name" value="Ion_trans"/>
    <property type="match status" value="1"/>
</dbReference>
<comment type="subcellular location">
    <subcellularLocation>
        <location evidence="1">Membrane</location>
        <topology evidence="1">Multi-pass membrane protein</topology>
    </subcellularLocation>
    <subcellularLocation>
        <location evidence="2">Target cell membrane</location>
    </subcellularLocation>
</comment>
<dbReference type="GO" id="GO:0044231">
    <property type="term" value="C:host cell presynaptic membrane"/>
    <property type="evidence" value="ECO:0007669"/>
    <property type="project" value="UniProtKB-KW"/>
</dbReference>
<dbReference type="GO" id="GO:0070679">
    <property type="term" value="F:inositol 1,4,5 trisphosphate binding"/>
    <property type="evidence" value="ECO:0007669"/>
    <property type="project" value="TreeGrafter"/>
</dbReference>
<dbReference type="GO" id="GO:0051480">
    <property type="term" value="P:regulation of cytosolic calcium ion concentration"/>
    <property type="evidence" value="ECO:0007669"/>
    <property type="project" value="TreeGrafter"/>
</dbReference>
<dbReference type="PANTHER" id="PTHR10117">
    <property type="entry name" value="TRANSIENT RECEPTOR POTENTIAL CHANNEL"/>
    <property type="match status" value="1"/>
</dbReference>
<keyword evidence="18" id="KW-0675">Receptor</keyword>
<feature type="transmembrane region" description="Helical" evidence="16">
    <location>
        <begin position="347"/>
        <end position="367"/>
    </location>
</feature>
<protein>
    <submittedName>
        <fullName evidence="18">Transient receptor potential ion channel subfamily C trp-1-like splice variant C</fullName>
    </submittedName>
    <submittedName>
        <fullName evidence="20">Transient-receptor-potential-like protein</fullName>
    </submittedName>
</protein>
<dbReference type="GO" id="GO:0044218">
    <property type="term" value="C:other organism cell membrane"/>
    <property type="evidence" value="ECO:0007669"/>
    <property type="project" value="UniProtKB-KW"/>
</dbReference>
<dbReference type="PANTHER" id="PTHR10117:SF80">
    <property type="entry name" value="TRANSIENT-RECEPTOR-POTENTIAL-LIKE PROTEIN"/>
    <property type="match status" value="1"/>
</dbReference>
<evidence type="ECO:0000256" key="5">
    <source>
        <dbReference type="ARBA" id="ARBA00022537"/>
    </source>
</evidence>
<dbReference type="InterPro" id="IPR005821">
    <property type="entry name" value="Ion_trans_dom"/>
</dbReference>
<keyword evidence="9" id="KW-0638">Presynaptic neurotoxin</keyword>
<keyword evidence="11" id="KW-0406">Ion transport</keyword>
<keyword evidence="3" id="KW-0813">Transport</keyword>
<feature type="transmembrane region" description="Helical" evidence="16">
    <location>
        <begin position="383"/>
        <end position="400"/>
    </location>
</feature>
<dbReference type="EMBL" id="AY154397">
    <property type="protein sequence ID" value="AAN38981.1"/>
    <property type="molecule type" value="mRNA"/>
</dbReference>
<dbReference type="InterPro" id="IPR002110">
    <property type="entry name" value="Ankyrin_rpt"/>
</dbReference>